<dbReference type="GeneID" id="30193333"/>
<comment type="caution">
    <text evidence="4">The sequence shown here is derived from an EMBL/GenBank/DDBJ whole genome shotgun (WGS) entry which is preliminary data.</text>
</comment>
<evidence type="ECO:0000313" key="4">
    <source>
        <dbReference type="EMBL" id="ODN96406.1"/>
    </source>
</evidence>
<comment type="similarity">
    <text evidence="1">Belongs to the MTFP1 family.</text>
</comment>
<dbReference type="Pfam" id="PF10558">
    <property type="entry name" value="MTP18"/>
    <property type="match status" value="1"/>
</dbReference>
<dbReference type="PANTHER" id="PTHR11001">
    <property type="entry name" value="MITOCHONDRIAL FISSION PROCESS PROTEIN 1"/>
    <property type="match status" value="1"/>
</dbReference>
<dbReference type="AlphaFoldDB" id="A0A1E3J8J3"/>
<evidence type="ECO:0000256" key="3">
    <source>
        <dbReference type="ARBA" id="ARBA00029631"/>
    </source>
</evidence>
<dbReference type="Proteomes" id="UP000094819">
    <property type="component" value="Unassembled WGS sequence"/>
</dbReference>
<proteinExistence type="inferred from homology"/>
<dbReference type="RefSeq" id="XP_019031652.1">
    <property type="nucleotide sequence ID" value="XM_019176242.1"/>
</dbReference>
<dbReference type="PANTHER" id="PTHR11001:SF2">
    <property type="entry name" value="MITOCHONDRIAL FISSION PROCESS PROTEIN 1"/>
    <property type="match status" value="1"/>
</dbReference>
<keyword evidence="5" id="KW-1185">Reference proteome</keyword>
<organism evidence="4 5">
    <name type="scientific">Cryptococcus wingfieldii CBS 7118</name>
    <dbReference type="NCBI Taxonomy" id="1295528"/>
    <lineage>
        <taxon>Eukaryota</taxon>
        <taxon>Fungi</taxon>
        <taxon>Dikarya</taxon>
        <taxon>Basidiomycota</taxon>
        <taxon>Agaricomycotina</taxon>
        <taxon>Tremellomycetes</taxon>
        <taxon>Tremellales</taxon>
        <taxon>Cryptococcaceae</taxon>
        <taxon>Cryptococcus</taxon>
    </lineage>
</organism>
<dbReference type="OrthoDB" id="424969at2759"/>
<evidence type="ECO:0000313" key="5">
    <source>
        <dbReference type="Proteomes" id="UP000094819"/>
    </source>
</evidence>
<gene>
    <name evidence="4" type="ORF">L198_04120</name>
</gene>
<sequence length="231" mass="24825">MAASTPAQSLEHRAQNAEQVGEHKLHGLVQEDADSTESGLRYGNCLSSSCQGHRASREPIHCIQQVQPNLSCPPTDLPTASDVGEAFRPVVPPWVVTAAYGVSWAYLIGDVSFTTYKSSQLGPSPLEAANVSEPTRLSMVAVKRTVFQGLASMALPAFTIHTAVRYAGRAFAKSGNVAARRWGPTVVGIGIVPALPYLFDHPVEQATDAVFDKLEESFFRGGPVPEPKREL</sequence>
<dbReference type="GO" id="GO:0000266">
    <property type="term" value="P:mitochondrial fission"/>
    <property type="evidence" value="ECO:0007669"/>
    <property type="project" value="TreeGrafter"/>
</dbReference>
<protein>
    <recommendedName>
        <fullName evidence="2">Mitochondrial fission process protein 1</fullName>
    </recommendedName>
    <alternativeName>
        <fullName evidence="3">Mitochondrial 18 kDa protein</fullName>
    </alternativeName>
</protein>
<dbReference type="EMBL" id="AWGH01000011">
    <property type="protein sequence ID" value="ODN96406.1"/>
    <property type="molecule type" value="Genomic_DNA"/>
</dbReference>
<name>A0A1E3J8J3_9TREE</name>
<evidence type="ECO:0000256" key="2">
    <source>
        <dbReference type="ARBA" id="ARBA00017835"/>
    </source>
</evidence>
<dbReference type="GO" id="GO:0005739">
    <property type="term" value="C:mitochondrion"/>
    <property type="evidence" value="ECO:0007669"/>
    <property type="project" value="TreeGrafter"/>
</dbReference>
<dbReference type="InterPro" id="IPR019560">
    <property type="entry name" value="Mitochondrial_18_kDa_protein"/>
</dbReference>
<reference evidence="4 5" key="1">
    <citation type="submission" date="2016-06" db="EMBL/GenBank/DDBJ databases">
        <title>Evolution of pathogenesis and genome organization in the Tremellales.</title>
        <authorList>
            <person name="Cuomo C."/>
            <person name="Litvintseva A."/>
            <person name="Heitman J."/>
            <person name="Chen Y."/>
            <person name="Sun S."/>
            <person name="Springer D."/>
            <person name="Dromer F."/>
            <person name="Young S."/>
            <person name="Zeng Q."/>
            <person name="Chapman S."/>
            <person name="Gujja S."/>
            <person name="Saif S."/>
            <person name="Birren B."/>
        </authorList>
    </citation>
    <scope>NUCLEOTIDE SEQUENCE [LARGE SCALE GENOMIC DNA]</scope>
    <source>
        <strain evidence="4 5">CBS 7118</strain>
    </source>
</reference>
<accession>A0A1E3J8J3</accession>
<evidence type="ECO:0000256" key="1">
    <source>
        <dbReference type="ARBA" id="ARBA00009224"/>
    </source>
</evidence>